<keyword evidence="5" id="KW-1003">Cell membrane</keyword>
<dbReference type="EMBL" id="RHLK01000013">
    <property type="protein sequence ID" value="MVP01513.1"/>
    <property type="molecule type" value="Genomic_DNA"/>
</dbReference>
<dbReference type="GO" id="GO:0008137">
    <property type="term" value="F:NADH dehydrogenase (ubiquinone) activity"/>
    <property type="evidence" value="ECO:0007669"/>
    <property type="project" value="InterPro"/>
</dbReference>
<evidence type="ECO:0000259" key="7">
    <source>
        <dbReference type="Pfam" id="PF00361"/>
    </source>
</evidence>
<comment type="subunit">
    <text evidence="5">NDH-1 is composed of 14 different subunits. Subunits NuoA, H, J, K, L, M, N constitute the membrane sector of the complex.</text>
</comment>
<comment type="similarity">
    <text evidence="5">Belongs to the complex I subunit 2 family.</text>
</comment>
<dbReference type="AlphaFoldDB" id="A0A7X3FKR5"/>
<feature type="domain" description="NADH:quinone oxidoreductase/Mrp antiporter transmembrane" evidence="7">
    <location>
        <begin position="131"/>
        <end position="436"/>
    </location>
</feature>
<feature type="transmembrane region" description="Helical" evidence="5">
    <location>
        <begin position="212"/>
        <end position="230"/>
    </location>
</feature>
<gene>
    <name evidence="5 8" type="primary">nuoN</name>
    <name evidence="8" type="ORF">EDM21_18640</name>
</gene>
<name>A0A7X3FKR5_9BACL</name>
<protein>
    <recommendedName>
        <fullName evidence="5">NADH-quinone oxidoreductase subunit N</fullName>
        <ecNumber evidence="5">7.1.1.-</ecNumber>
    </recommendedName>
    <alternativeName>
        <fullName evidence="5">NADH dehydrogenase I subunit N</fullName>
    </alternativeName>
    <alternativeName>
        <fullName evidence="5">NDH-1 subunit N</fullName>
    </alternativeName>
</protein>
<feature type="transmembrane region" description="Helical" evidence="5">
    <location>
        <begin position="135"/>
        <end position="154"/>
    </location>
</feature>
<dbReference type="RefSeq" id="WP_166542088.1">
    <property type="nucleotide sequence ID" value="NZ_RHLK01000013.1"/>
</dbReference>
<feature type="transmembrane region" description="Helical" evidence="5">
    <location>
        <begin position="465"/>
        <end position="490"/>
    </location>
</feature>
<keyword evidence="3 5" id="KW-1133">Transmembrane helix</keyword>
<feature type="transmembrane region" description="Helical" evidence="5">
    <location>
        <begin position="113"/>
        <end position="129"/>
    </location>
</feature>
<evidence type="ECO:0000256" key="3">
    <source>
        <dbReference type="ARBA" id="ARBA00022989"/>
    </source>
</evidence>
<dbReference type="NCBIfam" id="TIGR01770">
    <property type="entry name" value="NDH_I_N"/>
    <property type="match status" value="1"/>
</dbReference>
<feature type="transmembrane region" description="Helical" evidence="5">
    <location>
        <begin position="346"/>
        <end position="366"/>
    </location>
</feature>
<dbReference type="Pfam" id="PF00361">
    <property type="entry name" value="Proton_antipo_M"/>
    <property type="match status" value="1"/>
</dbReference>
<dbReference type="InterPro" id="IPR001750">
    <property type="entry name" value="ND/Mrp_TM"/>
</dbReference>
<keyword evidence="5" id="KW-0874">Quinone</keyword>
<keyword evidence="4 5" id="KW-0472">Membrane</keyword>
<keyword evidence="5" id="KW-1278">Translocase</keyword>
<dbReference type="HAMAP" id="MF_00445">
    <property type="entry name" value="NDH1_NuoN_1"/>
    <property type="match status" value="1"/>
</dbReference>
<comment type="function">
    <text evidence="5">NDH-1 shuttles electrons from NADH, via FMN and iron-sulfur (Fe-S) centers, to quinones in the respiratory chain. The immediate electron acceptor for the enzyme in this species is believed to be a menaquinone. Couples the redox reaction to proton translocation (for every two electrons transferred, four hydrogen ions are translocated across the cytoplasmic membrane), and thus conserves the redox energy in a proton gradient.</text>
</comment>
<keyword evidence="5" id="KW-0813">Transport</keyword>
<feature type="transmembrane region" description="Helical" evidence="5">
    <location>
        <begin position="251"/>
        <end position="274"/>
    </location>
</feature>
<accession>A0A7X3FKR5</accession>
<reference evidence="8 9" key="1">
    <citation type="journal article" date="2019" name="Microorganisms">
        <title>Paenibacillus lutrae sp. nov., A Chitinolytic Species Isolated from A River Otter in Castril Natural Park, Granada, Spain.</title>
        <authorList>
            <person name="Rodriguez M."/>
            <person name="Reina J.C."/>
            <person name="Bejar V."/>
            <person name="Llamas I."/>
        </authorList>
    </citation>
    <scope>NUCLEOTIDE SEQUENCE [LARGE SCALE GENOMIC DNA]</scope>
    <source>
        <strain evidence="8 9">N10</strain>
    </source>
</reference>
<dbReference type="GO" id="GO:0042773">
    <property type="term" value="P:ATP synthesis coupled electron transport"/>
    <property type="evidence" value="ECO:0007669"/>
    <property type="project" value="InterPro"/>
</dbReference>
<feature type="transmembrane region" description="Helical" evidence="5">
    <location>
        <begin position="387"/>
        <end position="410"/>
    </location>
</feature>
<evidence type="ECO:0000313" key="9">
    <source>
        <dbReference type="Proteomes" id="UP000490800"/>
    </source>
</evidence>
<evidence type="ECO:0000256" key="4">
    <source>
        <dbReference type="ARBA" id="ARBA00023136"/>
    </source>
</evidence>
<feature type="transmembrane region" description="Helical" evidence="5">
    <location>
        <begin position="82"/>
        <end position="101"/>
    </location>
</feature>
<sequence length="504" mass="54880">MGPIRLHLQDLTHLLPEITLVVTAVLLTVIDLLLPKKIDRRLIGWLSLAGIAVSTGFVIMQMNPAQAVSLLSGSYRIDDFGNLLKLVFLGGTALITLMSLGSVEEKDIPHIGEYYYFLLPAVLGAMIMASSSDLITLFVGLELLSITSYVMVAMKKKDTKSNEAAFKYVVLGGISSAIILYGMSFLYGMSGSTNLAVIQQAIISGYSDYKPLLYVAVFLLLAGFGFKIAAAPFHSWAPDVYQGAPTPITAFLAVVSKGAAFAILFRVFYALFALGQFPEDQLTEDVFLALSVVAAAAMVVGNTAALRQRNVKRLLAYSGVANAGYLLVPLAVHINLVQVDNFSKFLFYLIAYLLMNIGLFAVLIVIEKSTGDSDLKGFAGLYYRAPFTAIATILLILSLSGIPVSAGFFGKLYLLIGTMQAHMYWLGGVMIITGVLSFYYYFGLIRQMFMRVDTNDRPIRITTPLGIVIWFCAGISLALGIFPGLLLRYIDSIFSLTRDLLILS</sequence>
<evidence type="ECO:0000256" key="1">
    <source>
        <dbReference type="ARBA" id="ARBA00004651"/>
    </source>
</evidence>
<feature type="transmembrane region" description="Helical" evidence="5">
    <location>
        <begin position="14"/>
        <end position="35"/>
    </location>
</feature>
<comment type="caution">
    <text evidence="8">The sequence shown here is derived from an EMBL/GenBank/DDBJ whole genome shotgun (WGS) entry which is preliminary data.</text>
</comment>
<evidence type="ECO:0000256" key="6">
    <source>
        <dbReference type="RuleBase" id="RU000320"/>
    </source>
</evidence>
<dbReference type="InterPro" id="IPR010096">
    <property type="entry name" value="NADH-Q_OxRdtase_suN/2"/>
</dbReference>
<proteinExistence type="inferred from homology"/>
<comment type="catalytic activity">
    <reaction evidence="5">
        <text>a quinone + NADH + 5 H(+)(in) = a quinol + NAD(+) + 4 H(+)(out)</text>
        <dbReference type="Rhea" id="RHEA:57888"/>
        <dbReference type="ChEBI" id="CHEBI:15378"/>
        <dbReference type="ChEBI" id="CHEBI:24646"/>
        <dbReference type="ChEBI" id="CHEBI:57540"/>
        <dbReference type="ChEBI" id="CHEBI:57945"/>
        <dbReference type="ChEBI" id="CHEBI:132124"/>
    </reaction>
</comment>
<dbReference type="EC" id="7.1.1.-" evidence="5"/>
<dbReference type="GO" id="GO:0005886">
    <property type="term" value="C:plasma membrane"/>
    <property type="evidence" value="ECO:0007669"/>
    <property type="project" value="UniProtKB-SubCell"/>
</dbReference>
<keyword evidence="5" id="KW-0520">NAD</keyword>
<feature type="transmembrane region" description="Helical" evidence="5">
    <location>
        <begin position="286"/>
        <end position="307"/>
    </location>
</feature>
<organism evidence="8 9">
    <name type="scientific">Paenibacillus lutrae</name>
    <dbReference type="NCBI Taxonomy" id="2078573"/>
    <lineage>
        <taxon>Bacteria</taxon>
        <taxon>Bacillati</taxon>
        <taxon>Bacillota</taxon>
        <taxon>Bacilli</taxon>
        <taxon>Bacillales</taxon>
        <taxon>Paenibacillaceae</taxon>
        <taxon>Paenibacillus</taxon>
    </lineage>
</organism>
<feature type="transmembrane region" description="Helical" evidence="5">
    <location>
        <begin position="166"/>
        <end position="187"/>
    </location>
</feature>
<feature type="transmembrane region" description="Helical" evidence="5">
    <location>
        <begin position="42"/>
        <end position="62"/>
    </location>
</feature>
<comment type="subcellular location">
    <subcellularLocation>
        <location evidence="1 5">Cell membrane</location>
        <topology evidence="1 5">Multi-pass membrane protein</topology>
    </subcellularLocation>
    <subcellularLocation>
        <location evidence="6">Membrane</location>
        <topology evidence="6">Multi-pass membrane protein</topology>
    </subcellularLocation>
</comment>
<dbReference type="GO" id="GO:0050136">
    <property type="term" value="F:NADH dehydrogenase (quinone) (non-electrogenic) activity"/>
    <property type="evidence" value="ECO:0007669"/>
    <property type="project" value="UniProtKB-UniRule"/>
</dbReference>
<dbReference type="GO" id="GO:0048038">
    <property type="term" value="F:quinone binding"/>
    <property type="evidence" value="ECO:0007669"/>
    <property type="project" value="UniProtKB-KW"/>
</dbReference>
<keyword evidence="9" id="KW-1185">Reference proteome</keyword>
<feature type="transmembrane region" description="Helical" evidence="5">
    <location>
        <begin position="422"/>
        <end position="444"/>
    </location>
</feature>
<feature type="transmembrane region" description="Helical" evidence="5">
    <location>
        <begin position="314"/>
        <end position="334"/>
    </location>
</feature>
<dbReference type="PANTHER" id="PTHR22773">
    <property type="entry name" value="NADH DEHYDROGENASE"/>
    <property type="match status" value="1"/>
</dbReference>
<keyword evidence="2 5" id="KW-0812">Transmembrane</keyword>
<dbReference type="Proteomes" id="UP000490800">
    <property type="component" value="Unassembled WGS sequence"/>
</dbReference>
<evidence type="ECO:0000313" key="8">
    <source>
        <dbReference type="EMBL" id="MVP01513.1"/>
    </source>
</evidence>
<evidence type="ECO:0000256" key="2">
    <source>
        <dbReference type="ARBA" id="ARBA00022692"/>
    </source>
</evidence>
<evidence type="ECO:0000256" key="5">
    <source>
        <dbReference type="HAMAP-Rule" id="MF_00445"/>
    </source>
</evidence>